<evidence type="ECO:0000313" key="7">
    <source>
        <dbReference type="EMBL" id="TFD94644.1"/>
    </source>
</evidence>
<dbReference type="InterPro" id="IPR038726">
    <property type="entry name" value="PDDEXK_AddAB-type"/>
</dbReference>
<evidence type="ECO:0000313" key="8">
    <source>
        <dbReference type="Proteomes" id="UP000297861"/>
    </source>
</evidence>
<dbReference type="InterPro" id="IPR002543">
    <property type="entry name" value="FtsK_dom"/>
</dbReference>
<feature type="binding site" evidence="5">
    <location>
        <begin position="479"/>
        <end position="486"/>
    </location>
    <ligand>
        <name>ATP</name>
        <dbReference type="ChEBI" id="CHEBI:30616"/>
    </ligand>
</feature>
<proteinExistence type="inferred from homology"/>
<accession>A0A4Y8L0D8</accession>
<evidence type="ECO:0000256" key="5">
    <source>
        <dbReference type="PROSITE-ProRule" id="PRU00289"/>
    </source>
</evidence>
<dbReference type="PANTHER" id="PTHR22683">
    <property type="entry name" value="SPORULATION PROTEIN RELATED"/>
    <property type="match status" value="1"/>
</dbReference>
<dbReference type="InterPro" id="IPR050206">
    <property type="entry name" value="FtsK/SpoIIIE/SftA"/>
</dbReference>
<dbReference type="AlphaFoldDB" id="A0A4Y8L0D8"/>
<dbReference type="PROSITE" id="PS50901">
    <property type="entry name" value="FTSK"/>
    <property type="match status" value="1"/>
</dbReference>
<evidence type="ECO:0000256" key="2">
    <source>
        <dbReference type="ARBA" id="ARBA00022741"/>
    </source>
</evidence>
<keyword evidence="2 5" id="KW-0547">Nucleotide-binding</keyword>
<dbReference type="Pfam" id="PF01580">
    <property type="entry name" value="FtsK_SpoIIIE"/>
    <property type="match status" value="1"/>
</dbReference>
<keyword evidence="4" id="KW-0238">DNA-binding</keyword>
<dbReference type="PANTHER" id="PTHR22683:SF41">
    <property type="entry name" value="DNA TRANSLOCASE FTSK"/>
    <property type="match status" value="1"/>
</dbReference>
<comment type="caution">
    <text evidence="7">The sequence shown here is derived from an EMBL/GenBank/DDBJ whole genome shotgun (WGS) entry which is preliminary data.</text>
</comment>
<dbReference type="Pfam" id="PF17854">
    <property type="entry name" value="FtsK_alpha"/>
    <property type="match status" value="1"/>
</dbReference>
<dbReference type="Proteomes" id="UP000297861">
    <property type="component" value="Unassembled WGS sequence"/>
</dbReference>
<evidence type="ECO:0000256" key="4">
    <source>
        <dbReference type="ARBA" id="ARBA00023125"/>
    </source>
</evidence>
<dbReference type="SUPFAM" id="SSF52540">
    <property type="entry name" value="P-loop containing nucleoside triphosphate hydrolases"/>
    <property type="match status" value="1"/>
</dbReference>
<sequence>MSIYKTYNADQIEELFSNYLIDSWSFSRVSTFCRNEKEFEMRYLFNEVGKKSSTTIAGQAYHKALELYFRKMKAGEVADIVDMQKVAYDLISDVPAYLWKVSKTRPTVEDCINHALETSNKGINNFLEEVKAYTSHIKKIIGVELRLNSWLTINGVDIPLPCNMVLDLVFETNDGKKVIVDHKLRTSFTDEKDAKFTIGKQAITYVLGYETEFEETIDEVWIIENKTSKNKSKEPQLLMHKCIMDKGTRKLYESILFEPLSRMLTAVSDADYVYLINDNDNFVDKAEIYDFWVKTMLADINEFDIPENKKPLIERRLKKIKDVSMTTITPNVIRNFKKYIAEFIPYDLTNKDMTNQEKIEHVLRCFNIVSSVQHTFEGYSSSTYLIEVNAGTSINAVNRYKLDIANALNVSNIRILKDLFVYQGKSYLAIESVKKSTEVLAWDKKRLQGNKIPIGVDNFGQSVIWDLDNHSTPHMLICGATGSGKSVSISSTIQYAIAAGVKEIHIFDPKYEFTKYAFHKGITVVNDIEDIEAQMELLVEDMQGRVKNGTTKKTLVIFDEFADAVANARKGKDLDIIEEVEDGFFAPRLVKGPDGDYMSDPIPRFKNRTTGRRNSLEENLRILLQKGRSSGFRIIAATQRASTKIITGDAKVNFPVQVCFRVPKDIDSKVVLDETGAESLNGRGDGLIKSPEYFGVVRFQAFYNN</sequence>
<keyword evidence="8" id="KW-1185">Reference proteome</keyword>
<dbReference type="InterPro" id="IPR041027">
    <property type="entry name" value="FtsK_alpha"/>
</dbReference>
<dbReference type="Pfam" id="PF12705">
    <property type="entry name" value="PDDEXK_1"/>
    <property type="match status" value="1"/>
</dbReference>
<evidence type="ECO:0000259" key="6">
    <source>
        <dbReference type="PROSITE" id="PS50901"/>
    </source>
</evidence>
<gene>
    <name evidence="7" type="ORF">E2605_14825</name>
</gene>
<dbReference type="OrthoDB" id="1273866at2"/>
<dbReference type="GO" id="GO:0003677">
    <property type="term" value="F:DNA binding"/>
    <property type="evidence" value="ECO:0007669"/>
    <property type="project" value="UniProtKB-KW"/>
</dbReference>
<comment type="similarity">
    <text evidence="1">Belongs to the FtsK/SpoIIIE/SftA family.</text>
</comment>
<name>A0A4Y8L0D8_9BACT</name>
<evidence type="ECO:0000256" key="3">
    <source>
        <dbReference type="ARBA" id="ARBA00022840"/>
    </source>
</evidence>
<dbReference type="Gene3D" id="3.40.50.300">
    <property type="entry name" value="P-loop containing nucleotide triphosphate hydrolases"/>
    <property type="match status" value="1"/>
</dbReference>
<dbReference type="Gene3D" id="3.30.980.40">
    <property type="match status" value="1"/>
</dbReference>
<organism evidence="7 8">
    <name type="scientific">Dysgonomonas capnocytophagoides</name>
    <dbReference type="NCBI Taxonomy" id="45254"/>
    <lineage>
        <taxon>Bacteria</taxon>
        <taxon>Pseudomonadati</taxon>
        <taxon>Bacteroidota</taxon>
        <taxon>Bacteroidia</taxon>
        <taxon>Bacteroidales</taxon>
        <taxon>Dysgonomonadaceae</taxon>
        <taxon>Dysgonomonas</taxon>
    </lineage>
</organism>
<protein>
    <submittedName>
        <fullName evidence="7">DUF87 domain-containing protein</fullName>
    </submittedName>
</protein>
<dbReference type="SMART" id="SM00382">
    <property type="entry name" value="AAA"/>
    <property type="match status" value="1"/>
</dbReference>
<dbReference type="EMBL" id="SOML01000010">
    <property type="protein sequence ID" value="TFD94644.1"/>
    <property type="molecule type" value="Genomic_DNA"/>
</dbReference>
<feature type="domain" description="FtsK" evidence="6">
    <location>
        <begin position="460"/>
        <end position="669"/>
    </location>
</feature>
<dbReference type="GO" id="GO:0005524">
    <property type="term" value="F:ATP binding"/>
    <property type="evidence" value="ECO:0007669"/>
    <property type="project" value="UniProtKB-UniRule"/>
</dbReference>
<dbReference type="InterPro" id="IPR003593">
    <property type="entry name" value="AAA+_ATPase"/>
</dbReference>
<dbReference type="RefSeq" id="WP_134437056.1">
    <property type="nucleotide sequence ID" value="NZ_SOML01000010.1"/>
</dbReference>
<dbReference type="InterPro" id="IPR027417">
    <property type="entry name" value="P-loop_NTPase"/>
</dbReference>
<evidence type="ECO:0000256" key="1">
    <source>
        <dbReference type="ARBA" id="ARBA00006474"/>
    </source>
</evidence>
<reference evidence="7 8" key="1">
    <citation type="submission" date="2019-03" db="EMBL/GenBank/DDBJ databases">
        <title>San Antonio Military Medical Center submission to MRSN (WRAIR), pending publication.</title>
        <authorList>
            <person name="Blyth D.M."/>
            <person name="Mccarthy S.L."/>
            <person name="Schall S.E."/>
            <person name="Stam J.A."/>
            <person name="Ong A.C."/>
            <person name="Mcgann P.T."/>
        </authorList>
    </citation>
    <scope>NUCLEOTIDE SEQUENCE [LARGE SCALE GENOMIC DNA]</scope>
    <source>
        <strain evidence="7 8">MRSN571793</strain>
    </source>
</reference>
<keyword evidence="3 5" id="KW-0067">ATP-binding</keyword>